<dbReference type="InterPro" id="IPR000182">
    <property type="entry name" value="GNAT_dom"/>
</dbReference>
<feature type="domain" description="N-acetyltransferase" evidence="3">
    <location>
        <begin position="135"/>
        <end position="266"/>
    </location>
</feature>
<gene>
    <name evidence="4" type="ORF">K8F61_10355</name>
</gene>
<dbReference type="EMBL" id="CP082781">
    <property type="protein sequence ID" value="UGS25105.1"/>
    <property type="molecule type" value="Genomic_DNA"/>
</dbReference>
<dbReference type="SUPFAM" id="SSF55729">
    <property type="entry name" value="Acyl-CoA N-acyltransferases (Nat)"/>
    <property type="match status" value="2"/>
</dbReference>
<keyword evidence="1" id="KW-0808">Transferase</keyword>
<keyword evidence="2" id="KW-0012">Acyltransferase</keyword>
<proteinExistence type="predicted"/>
<dbReference type="Proteomes" id="UP001199642">
    <property type="component" value="Chromosome"/>
</dbReference>
<dbReference type="CDD" id="cd04301">
    <property type="entry name" value="NAT_SF"/>
    <property type="match status" value="1"/>
</dbReference>
<dbReference type="Gene3D" id="3.40.630.30">
    <property type="match status" value="1"/>
</dbReference>
<dbReference type="RefSeq" id="WP_231818933.1">
    <property type="nucleotide sequence ID" value="NZ_CP082781.1"/>
</dbReference>
<name>A0ABY3RPH4_9MICO</name>
<organism evidence="4 5">
    <name type="scientific">Microbacterium resistens</name>
    <dbReference type="NCBI Taxonomy" id="156977"/>
    <lineage>
        <taxon>Bacteria</taxon>
        <taxon>Bacillati</taxon>
        <taxon>Actinomycetota</taxon>
        <taxon>Actinomycetes</taxon>
        <taxon>Micrococcales</taxon>
        <taxon>Microbacteriaceae</taxon>
        <taxon>Microbacterium</taxon>
    </lineage>
</organism>
<reference evidence="4 5" key="1">
    <citation type="submission" date="2023-01" db="EMBL/GenBank/DDBJ databases">
        <title>Characterization of estradiol degrading bacteria Microbacterium sp. MZT7 and reveal degrading genes through genome analysis.</title>
        <authorList>
            <person name="Hao P."/>
            <person name="Gao Y."/>
        </authorList>
    </citation>
    <scope>NUCLEOTIDE SEQUENCE [LARGE SCALE GENOMIC DNA]</scope>
    <source>
        <strain evidence="4 5">MZT7</strain>
    </source>
</reference>
<dbReference type="PANTHER" id="PTHR43877">
    <property type="entry name" value="AMINOALKYLPHOSPHONATE N-ACETYLTRANSFERASE-RELATED-RELATED"/>
    <property type="match status" value="1"/>
</dbReference>
<evidence type="ECO:0000256" key="2">
    <source>
        <dbReference type="ARBA" id="ARBA00023315"/>
    </source>
</evidence>
<evidence type="ECO:0000313" key="4">
    <source>
        <dbReference type="EMBL" id="UGS25105.1"/>
    </source>
</evidence>
<dbReference type="Pfam" id="PF00583">
    <property type="entry name" value="Acetyltransf_1"/>
    <property type="match status" value="2"/>
</dbReference>
<sequence>MGAAELAFSLADNPHLATLALGVLPPVWRRGIGRALHERLVAECREAGRRTILTEVSRPMDASGTRAVFAEALGYRVVHTEHVLRLDVPGADGPAASTAPSRPDGAYEILGWTDRCPEEFLPAYLAMRNQMNADVPLGEINIDPIVLDEERLRVSEERTSASWRSFVAAARSRSTGEFAGYSVLMTPRDDARVARQDDTLVMPAHRGHGLGGALKRDTLARLRKEAPECRVVYTWTDPANTAMYRTNEAFGYRPVEVMHEVELTGF</sequence>
<dbReference type="PROSITE" id="PS51186">
    <property type="entry name" value="GNAT"/>
    <property type="match status" value="2"/>
</dbReference>
<evidence type="ECO:0000313" key="5">
    <source>
        <dbReference type="Proteomes" id="UP001199642"/>
    </source>
</evidence>
<dbReference type="InterPro" id="IPR016181">
    <property type="entry name" value="Acyl_CoA_acyltransferase"/>
</dbReference>
<evidence type="ECO:0000256" key="1">
    <source>
        <dbReference type="ARBA" id="ARBA00022679"/>
    </source>
</evidence>
<protein>
    <submittedName>
        <fullName evidence="4">GNAT family N-acetyltransferase</fullName>
    </submittedName>
</protein>
<feature type="domain" description="N-acetyltransferase" evidence="3">
    <location>
        <begin position="1"/>
        <end position="100"/>
    </location>
</feature>
<evidence type="ECO:0000259" key="3">
    <source>
        <dbReference type="PROSITE" id="PS51186"/>
    </source>
</evidence>
<dbReference type="InterPro" id="IPR050832">
    <property type="entry name" value="Bact_Acetyltransf"/>
</dbReference>
<accession>A0ABY3RPH4</accession>
<keyword evidence="5" id="KW-1185">Reference proteome</keyword>